<reference evidence="2 3" key="1">
    <citation type="submission" date="2019-02" db="EMBL/GenBank/DDBJ databases">
        <title>Prokaryotic population dynamics and viral predation in marine succession experiment using metagenomics: the confinement effect.</title>
        <authorList>
            <person name="Haro-Moreno J.M."/>
            <person name="Rodriguez-Valera F."/>
            <person name="Lopez-Perez M."/>
        </authorList>
    </citation>
    <scope>NUCLEOTIDE SEQUENCE [LARGE SCALE GENOMIC DNA]</scope>
    <source>
        <strain evidence="2">MED-G168</strain>
    </source>
</reference>
<sequence length="262" mass="29559">MLIIIAVSVILLLPIISYLLQPLSNQKSIVFLVSFLIFGGFILNFLSSNSLIGSWVQVTQSESIYKTISSNKEFDSSFIVQYLENTSSEDDSFMLGVQVFYKALEVRSFNSAESILKTLNSQFISEAFQVPIFNLLADLRDEKYPEIANSSLLISIENPSNCSLQSLQFFVSIPGGPEVNIATKEIISPDINQLFRLDKTNSLVRGFDITSAFLQQEMIKVEALAQCNNAAFQAFKSLDLKYSKDNQDEVFFYANEWLKKEQ</sequence>
<keyword evidence="1" id="KW-0472">Membrane</keyword>
<evidence type="ECO:0000313" key="3">
    <source>
        <dbReference type="Proteomes" id="UP000319023"/>
    </source>
</evidence>
<dbReference type="Proteomes" id="UP000319023">
    <property type="component" value="Unassembled WGS sequence"/>
</dbReference>
<keyword evidence="1" id="KW-1133">Transmembrane helix</keyword>
<name>A0A520LT13_9GAMM</name>
<feature type="transmembrane region" description="Helical" evidence="1">
    <location>
        <begin position="27"/>
        <end position="46"/>
    </location>
</feature>
<organism evidence="2 3">
    <name type="scientific">SAR86 cluster bacterium</name>
    <dbReference type="NCBI Taxonomy" id="2030880"/>
    <lineage>
        <taxon>Bacteria</taxon>
        <taxon>Pseudomonadati</taxon>
        <taxon>Pseudomonadota</taxon>
        <taxon>Gammaproteobacteria</taxon>
        <taxon>SAR86 cluster</taxon>
    </lineage>
</organism>
<protein>
    <submittedName>
        <fullName evidence="2">Uncharacterized protein</fullName>
    </submittedName>
</protein>
<dbReference type="AlphaFoldDB" id="A0A520LT13"/>
<evidence type="ECO:0000256" key="1">
    <source>
        <dbReference type="SAM" id="Phobius"/>
    </source>
</evidence>
<proteinExistence type="predicted"/>
<accession>A0A520LT13</accession>
<gene>
    <name evidence="2" type="ORF">EVB01_01220</name>
</gene>
<dbReference type="EMBL" id="SHBN01000016">
    <property type="protein sequence ID" value="RZO12084.1"/>
    <property type="molecule type" value="Genomic_DNA"/>
</dbReference>
<evidence type="ECO:0000313" key="2">
    <source>
        <dbReference type="EMBL" id="RZO12084.1"/>
    </source>
</evidence>
<keyword evidence="1" id="KW-0812">Transmembrane</keyword>
<comment type="caution">
    <text evidence="2">The sequence shown here is derived from an EMBL/GenBank/DDBJ whole genome shotgun (WGS) entry which is preliminary data.</text>
</comment>